<keyword evidence="4 9" id="KW-0812">Transmembrane</keyword>
<dbReference type="AlphaFoldDB" id="A0A9J6PBF9"/>
<feature type="transmembrane region" description="Helical" evidence="9">
    <location>
        <begin position="268"/>
        <end position="285"/>
    </location>
</feature>
<evidence type="ECO:0000256" key="1">
    <source>
        <dbReference type="ARBA" id="ARBA00004651"/>
    </source>
</evidence>
<proteinExistence type="inferred from homology"/>
<dbReference type="Pfam" id="PF02653">
    <property type="entry name" value="BPD_transp_2"/>
    <property type="match status" value="1"/>
</dbReference>
<evidence type="ECO:0000313" key="10">
    <source>
        <dbReference type="EMBL" id="MCP1335502.1"/>
    </source>
</evidence>
<keyword evidence="6 9" id="KW-1133">Transmembrane helix</keyword>
<comment type="subcellular location">
    <subcellularLocation>
        <location evidence="1">Cell membrane</location>
        <topology evidence="1">Multi-pass membrane protein</topology>
    </subcellularLocation>
</comment>
<keyword evidence="2" id="KW-0813">Transport</keyword>
<evidence type="ECO:0000256" key="3">
    <source>
        <dbReference type="ARBA" id="ARBA00022475"/>
    </source>
</evidence>
<dbReference type="RefSeq" id="WP_269331445.1">
    <property type="nucleotide sequence ID" value="NZ_JAMZFT010000001.1"/>
</dbReference>
<evidence type="ECO:0000256" key="7">
    <source>
        <dbReference type="ARBA" id="ARBA00023136"/>
    </source>
</evidence>
<feature type="transmembrane region" description="Helical" evidence="9">
    <location>
        <begin position="63"/>
        <end position="84"/>
    </location>
</feature>
<evidence type="ECO:0000256" key="4">
    <source>
        <dbReference type="ARBA" id="ARBA00022692"/>
    </source>
</evidence>
<name>A0A9J6PBF9_9PROT</name>
<dbReference type="PANTHER" id="PTHR11795:SF451">
    <property type="entry name" value="ABC TRANSPORTER PERMEASE PROTEIN"/>
    <property type="match status" value="1"/>
</dbReference>
<organism evidence="10 11">
    <name type="scientific">Futiania mangrovi</name>
    <dbReference type="NCBI Taxonomy" id="2959716"/>
    <lineage>
        <taxon>Bacteria</taxon>
        <taxon>Pseudomonadati</taxon>
        <taxon>Pseudomonadota</taxon>
        <taxon>Alphaproteobacteria</taxon>
        <taxon>Futianiales</taxon>
        <taxon>Futianiaceae</taxon>
        <taxon>Futiania</taxon>
    </lineage>
</organism>
<evidence type="ECO:0000256" key="5">
    <source>
        <dbReference type="ARBA" id="ARBA00022970"/>
    </source>
</evidence>
<feature type="transmembrane region" description="Helical" evidence="9">
    <location>
        <begin position="140"/>
        <end position="164"/>
    </location>
</feature>
<gene>
    <name evidence="10" type="ORF">NJQ99_03680</name>
</gene>
<comment type="similarity">
    <text evidence="8">Belongs to the binding-protein-dependent transport system permease family. LivHM subfamily.</text>
</comment>
<evidence type="ECO:0000256" key="8">
    <source>
        <dbReference type="ARBA" id="ARBA00037998"/>
    </source>
</evidence>
<dbReference type="InterPro" id="IPR052157">
    <property type="entry name" value="BCAA_transport_permease"/>
</dbReference>
<feature type="transmembrane region" description="Helical" evidence="9">
    <location>
        <begin position="40"/>
        <end position="57"/>
    </location>
</feature>
<keyword evidence="5" id="KW-0029">Amino-acid transport</keyword>
<keyword evidence="7 9" id="KW-0472">Membrane</keyword>
<evidence type="ECO:0000256" key="6">
    <source>
        <dbReference type="ARBA" id="ARBA00022989"/>
    </source>
</evidence>
<evidence type="ECO:0000313" key="11">
    <source>
        <dbReference type="Proteomes" id="UP001055804"/>
    </source>
</evidence>
<feature type="transmembrane region" description="Helical" evidence="9">
    <location>
        <begin position="6"/>
        <end position="28"/>
    </location>
</feature>
<comment type="caution">
    <text evidence="10">The sequence shown here is derived from an EMBL/GenBank/DDBJ whole genome shotgun (WGS) entry which is preliminary data.</text>
</comment>
<evidence type="ECO:0000256" key="2">
    <source>
        <dbReference type="ARBA" id="ARBA00022448"/>
    </source>
</evidence>
<accession>A0A9J6PBF9</accession>
<keyword evidence="3" id="KW-1003">Cell membrane</keyword>
<evidence type="ECO:0000256" key="9">
    <source>
        <dbReference type="SAM" id="Phobius"/>
    </source>
</evidence>
<reference evidence="10" key="1">
    <citation type="submission" date="2022-06" db="EMBL/GenBank/DDBJ databases">
        <title>Isolation and Genomics of Futiania mangrovii gen. nov., sp. nov., a Rare and Metabolically-versatile member in the Class Alphaproteobacteria.</title>
        <authorList>
            <person name="Liu L."/>
            <person name="Huang W.-C."/>
            <person name="Pan J."/>
            <person name="Li J."/>
            <person name="Huang Y."/>
            <person name="Du H."/>
            <person name="Liu Y."/>
            <person name="Li M."/>
        </authorList>
    </citation>
    <scope>NUCLEOTIDE SEQUENCE</scope>
    <source>
        <strain evidence="10">FT118</strain>
    </source>
</reference>
<sequence length="299" mass="31632">MTNLIQILIDGVLVGLVYGLVAISFVVIYRASRIVNLAQGEVLVFGALFLWTFTLGLEHVGAGLPLVVGILLTLAACVVLGLILERFVFRPLIGQPAFAIFMASIALLILLRGLAQLVWTAETRSFPVILPEGAFEIGPFLINTRLFLGALFTVALTFGLHAFFTRSRRGLRLAAVAEDHNTALSLGVSVRGAIAVAWILGAIVATFAAMVLLSGRIVSLEVATIGFKALPVALLGGLESIRGAPLAGILIGVGEALAMAYLDPHTNGAASAVLPFCVMIGVLLIRPQGLFGWKKIERL</sequence>
<dbReference type="InterPro" id="IPR001851">
    <property type="entry name" value="ABC_transp_permease"/>
</dbReference>
<dbReference type="GO" id="GO:0006865">
    <property type="term" value="P:amino acid transport"/>
    <property type="evidence" value="ECO:0007669"/>
    <property type="project" value="UniProtKB-KW"/>
</dbReference>
<dbReference type="Proteomes" id="UP001055804">
    <property type="component" value="Unassembled WGS sequence"/>
</dbReference>
<feature type="transmembrane region" description="Helical" evidence="9">
    <location>
        <begin position="184"/>
        <end position="211"/>
    </location>
</feature>
<dbReference type="PANTHER" id="PTHR11795">
    <property type="entry name" value="BRANCHED-CHAIN AMINO ACID TRANSPORT SYSTEM PERMEASE PROTEIN LIVH"/>
    <property type="match status" value="1"/>
</dbReference>
<keyword evidence="11" id="KW-1185">Reference proteome</keyword>
<dbReference type="CDD" id="cd06582">
    <property type="entry name" value="TM_PBP1_LivH_like"/>
    <property type="match status" value="1"/>
</dbReference>
<dbReference type="GO" id="GO:0022857">
    <property type="term" value="F:transmembrane transporter activity"/>
    <property type="evidence" value="ECO:0007669"/>
    <property type="project" value="InterPro"/>
</dbReference>
<dbReference type="EMBL" id="JAMZFT010000001">
    <property type="protein sequence ID" value="MCP1335502.1"/>
    <property type="molecule type" value="Genomic_DNA"/>
</dbReference>
<feature type="transmembrane region" description="Helical" evidence="9">
    <location>
        <begin position="96"/>
        <end position="120"/>
    </location>
</feature>
<protein>
    <submittedName>
        <fullName evidence="10">Branched-chain amino acid ABC transporter permease</fullName>
    </submittedName>
</protein>
<dbReference type="GO" id="GO:0005886">
    <property type="term" value="C:plasma membrane"/>
    <property type="evidence" value="ECO:0007669"/>
    <property type="project" value="UniProtKB-SubCell"/>
</dbReference>